<reference evidence="1 2" key="1">
    <citation type="submission" date="2020-04" db="EMBL/GenBank/DDBJ databases">
        <title>Description of novel Gluconacetobacter.</title>
        <authorList>
            <person name="Sombolestani A."/>
        </authorList>
    </citation>
    <scope>NUCLEOTIDE SEQUENCE [LARGE SCALE GENOMIC DNA]</scope>
    <source>
        <strain evidence="1 2">LMG 7603</strain>
    </source>
</reference>
<proteinExistence type="predicted"/>
<comment type="caution">
    <text evidence="1">The sequence shown here is derived from an EMBL/GenBank/DDBJ whole genome shotgun (WGS) entry which is preliminary data.</text>
</comment>
<sequence>MAKNPLLQHPCLSDLAIGKAVYTTRLYGDGKGAYVGATREDGAACAIAHIGRLITIDGQRVLELTGYLTTPSARKASETRANE</sequence>
<dbReference type="Proteomes" id="UP000550787">
    <property type="component" value="Unassembled WGS sequence"/>
</dbReference>
<dbReference type="EMBL" id="JABEQG010000026">
    <property type="protein sequence ID" value="MBB2157241.1"/>
    <property type="molecule type" value="Genomic_DNA"/>
</dbReference>
<dbReference type="AlphaFoldDB" id="A0A7W4NGC2"/>
<dbReference type="RefSeq" id="WP_183116117.1">
    <property type="nucleotide sequence ID" value="NZ_JABEQG010000026.1"/>
</dbReference>
<evidence type="ECO:0000313" key="2">
    <source>
        <dbReference type="Proteomes" id="UP000550787"/>
    </source>
</evidence>
<evidence type="ECO:0000313" key="1">
    <source>
        <dbReference type="EMBL" id="MBB2157241.1"/>
    </source>
</evidence>
<name>A0A7W4NGC2_GLUDI</name>
<gene>
    <name evidence="1" type="ORF">HLH33_13120</name>
</gene>
<protein>
    <submittedName>
        <fullName evidence="1">Uncharacterized protein</fullName>
    </submittedName>
</protein>
<accession>A0A7W4NGC2</accession>
<organism evidence="1 2">
    <name type="scientific">Gluconacetobacter diazotrophicus</name>
    <name type="common">Acetobacter diazotrophicus</name>
    <dbReference type="NCBI Taxonomy" id="33996"/>
    <lineage>
        <taxon>Bacteria</taxon>
        <taxon>Pseudomonadati</taxon>
        <taxon>Pseudomonadota</taxon>
        <taxon>Alphaproteobacteria</taxon>
        <taxon>Acetobacterales</taxon>
        <taxon>Acetobacteraceae</taxon>
        <taxon>Gluconacetobacter</taxon>
    </lineage>
</organism>